<evidence type="ECO:0000256" key="2">
    <source>
        <dbReference type="ARBA" id="ARBA00022801"/>
    </source>
</evidence>
<name>A0A8S2WNF2_9BILA</name>
<reference evidence="4" key="1">
    <citation type="submission" date="2021-02" db="EMBL/GenBank/DDBJ databases">
        <authorList>
            <person name="Nowell W R."/>
        </authorList>
    </citation>
    <scope>NUCLEOTIDE SEQUENCE</scope>
</reference>
<evidence type="ECO:0000313" key="3">
    <source>
        <dbReference type="EMBL" id="CAF1628204.1"/>
    </source>
</evidence>
<dbReference type="Gene3D" id="3.30.420.150">
    <property type="entry name" value="Exopolyphosphatase. Domain 2"/>
    <property type="match status" value="1"/>
</dbReference>
<evidence type="ECO:0000313" key="5">
    <source>
        <dbReference type="Proteomes" id="UP000682733"/>
    </source>
</evidence>
<dbReference type="PANTHER" id="PTHR11782">
    <property type="entry name" value="ADENOSINE/GUANOSINE DIPHOSPHATASE"/>
    <property type="match status" value="1"/>
</dbReference>
<organism evidence="4 5">
    <name type="scientific">Didymodactylos carnosus</name>
    <dbReference type="NCBI Taxonomy" id="1234261"/>
    <lineage>
        <taxon>Eukaryota</taxon>
        <taxon>Metazoa</taxon>
        <taxon>Spiralia</taxon>
        <taxon>Gnathifera</taxon>
        <taxon>Rotifera</taxon>
        <taxon>Eurotatoria</taxon>
        <taxon>Bdelloidea</taxon>
        <taxon>Philodinida</taxon>
        <taxon>Philodinidae</taxon>
        <taxon>Didymodactylos</taxon>
    </lineage>
</organism>
<keyword evidence="2" id="KW-0378">Hydrolase</keyword>
<protein>
    <submittedName>
        <fullName evidence="4">Uncharacterized protein</fullName>
    </submittedName>
</protein>
<feature type="non-terminal residue" evidence="4">
    <location>
        <position position="1"/>
    </location>
</feature>
<dbReference type="PANTHER" id="PTHR11782:SF127">
    <property type="entry name" value="NTPASE, ISOFORM F"/>
    <property type="match status" value="1"/>
</dbReference>
<proteinExistence type="inferred from homology"/>
<dbReference type="GO" id="GO:0016787">
    <property type="term" value="F:hydrolase activity"/>
    <property type="evidence" value="ECO:0007669"/>
    <property type="project" value="UniProtKB-KW"/>
</dbReference>
<comment type="similarity">
    <text evidence="1">Belongs to the GDA1/CD39 NTPase family.</text>
</comment>
<dbReference type="Gene3D" id="3.30.420.40">
    <property type="match status" value="1"/>
</dbReference>
<evidence type="ECO:0000313" key="4">
    <source>
        <dbReference type="EMBL" id="CAF4452714.1"/>
    </source>
</evidence>
<dbReference type="Pfam" id="PF01150">
    <property type="entry name" value="GDA1_CD39"/>
    <property type="match status" value="1"/>
</dbReference>
<gene>
    <name evidence="3" type="ORF">OVA965_LOCUS43572</name>
    <name evidence="4" type="ORF">TMI583_LOCUS45897</name>
</gene>
<accession>A0A8S2WNF2</accession>
<dbReference type="Proteomes" id="UP000682733">
    <property type="component" value="Unassembled WGS sequence"/>
</dbReference>
<evidence type="ECO:0000256" key="1">
    <source>
        <dbReference type="ARBA" id="ARBA00009283"/>
    </source>
</evidence>
<sequence length="151" mass="17533">KFKFQEYLWQVESHSSSMSDDERFYQCIAQIDDYVRKNVQKAVGLEQMTIYAFSYFYDVIYDAGLLSLDNGNSPTMITKLQIRTLKQAAKNICRGSTHLLEKHPFLCFDLTYIFSLLTTGYKLSENTNINICKKIRDFEVAWSLGLALKLL</sequence>
<dbReference type="Proteomes" id="UP000677228">
    <property type="component" value="Unassembled WGS sequence"/>
</dbReference>
<dbReference type="EMBL" id="CAJOBA010083540">
    <property type="protein sequence ID" value="CAF4452714.1"/>
    <property type="molecule type" value="Genomic_DNA"/>
</dbReference>
<dbReference type="EMBL" id="CAJNOK010058079">
    <property type="protein sequence ID" value="CAF1628204.1"/>
    <property type="molecule type" value="Genomic_DNA"/>
</dbReference>
<dbReference type="AlphaFoldDB" id="A0A8S2WNF2"/>
<dbReference type="InterPro" id="IPR000407">
    <property type="entry name" value="GDA1_CD39_NTPase"/>
</dbReference>
<comment type="caution">
    <text evidence="4">The sequence shown here is derived from an EMBL/GenBank/DDBJ whole genome shotgun (WGS) entry which is preliminary data.</text>
</comment>